<evidence type="ECO:0000313" key="2">
    <source>
        <dbReference type="Proteomes" id="UP000636800"/>
    </source>
</evidence>
<name>A0A835V3I5_VANPL</name>
<evidence type="ECO:0000313" key="1">
    <source>
        <dbReference type="EMBL" id="KAG0481781.1"/>
    </source>
</evidence>
<sequence length="140" mass="15280">YSTAVVVNHKPSEIPHVQPSERCALQELSTLLPFHLEAPTDVPFTENLTLETHGPNANHSILLPDEKLRGTFLQTGCGKSSLLSFLTSANINLTLDIFADVLNKGNMNETSMVLLLSWALAQPNLSKEVNTYNVVLKALG</sequence>
<comment type="caution">
    <text evidence="1">The sequence shown here is derived from an EMBL/GenBank/DDBJ whole genome shotgun (WGS) entry which is preliminary data.</text>
</comment>
<dbReference type="AlphaFoldDB" id="A0A835V3I5"/>
<reference evidence="1 2" key="1">
    <citation type="journal article" date="2020" name="Nat. Food">
        <title>A phased Vanilla planifolia genome enables genetic improvement of flavour and production.</title>
        <authorList>
            <person name="Hasing T."/>
            <person name="Tang H."/>
            <person name="Brym M."/>
            <person name="Khazi F."/>
            <person name="Huang T."/>
            <person name="Chambers A.H."/>
        </authorList>
    </citation>
    <scope>NUCLEOTIDE SEQUENCE [LARGE SCALE GENOMIC DNA]</scope>
    <source>
        <tissue evidence="1">Leaf</tissue>
    </source>
</reference>
<accession>A0A835V3I5</accession>
<feature type="non-terminal residue" evidence="1">
    <location>
        <position position="1"/>
    </location>
</feature>
<dbReference type="Proteomes" id="UP000636800">
    <property type="component" value="Chromosome 5"/>
</dbReference>
<gene>
    <name evidence="1" type="ORF">HPP92_012639</name>
</gene>
<protein>
    <submittedName>
        <fullName evidence="1">Uncharacterized protein</fullName>
    </submittedName>
</protein>
<proteinExistence type="predicted"/>
<dbReference type="OrthoDB" id="4217619at2759"/>
<dbReference type="EMBL" id="JADCNL010000005">
    <property type="protein sequence ID" value="KAG0481781.1"/>
    <property type="molecule type" value="Genomic_DNA"/>
</dbReference>
<keyword evidence="2" id="KW-1185">Reference proteome</keyword>
<organism evidence="1 2">
    <name type="scientific">Vanilla planifolia</name>
    <name type="common">Vanilla</name>
    <dbReference type="NCBI Taxonomy" id="51239"/>
    <lineage>
        <taxon>Eukaryota</taxon>
        <taxon>Viridiplantae</taxon>
        <taxon>Streptophyta</taxon>
        <taxon>Embryophyta</taxon>
        <taxon>Tracheophyta</taxon>
        <taxon>Spermatophyta</taxon>
        <taxon>Magnoliopsida</taxon>
        <taxon>Liliopsida</taxon>
        <taxon>Asparagales</taxon>
        <taxon>Orchidaceae</taxon>
        <taxon>Vanilloideae</taxon>
        <taxon>Vanilleae</taxon>
        <taxon>Vanilla</taxon>
    </lineage>
</organism>